<accession>A0A9Q0MD67</accession>
<feature type="transmembrane region" description="Helical" evidence="10">
    <location>
        <begin position="533"/>
        <end position="551"/>
    </location>
</feature>
<dbReference type="FunFam" id="3.40.50.150:FF:000004">
    <property type="entry name" value="AdoMet-dependent rRNA methyltransferase SPB1"/>
    <property type="match status" value="1"/>
</dbReference>
<evidence type="ECO:0000256" key="7">
    <source>
        <dbReference type="ARBA" id="ARBA00023242"/>
    </source>
</evidence>
<feature type="domain" description="HORMA" evidence="11">
    <location>
        <begin position="1361"/>
        <end position="1544"/>
    </location>
</feature>
<gene>
    <name evidence="12" type="ORF">RDWZM_000637</name>
</gene>
<evidence type="ECO:0000256" key="9">
    <source>
        <dbReference type="SAM" id="MobiDB-lite"/>
    </source>
</evidence>
<keyword evidence="3 8" id="KW-0698">rRNA processing</keyword>
<evidence type="ECO:0000256" key="8">
    <source>
        <dbReference type="HAMAP-Rule" id="MF_03163"/>
    </source>
</evidence>
<feature type="binding site" evidence="8">
    <location>
        <position position="641"/>
    </location>
    <ligand>
        <name>S-adenosyl-L-methionine</name>
        <dbReference type="ChEBI" id="CHEBI:59789"/>
    </ligand>
</feature>
<dbReference type="InterPro" id="IPR036570">
    <property type="entry name" value="HORMA_dom_sf"/>
</dbReference>
<feature type="region of interest" description="Disordered" evidence="9">
    <location>
        <begin position="1160"/>
        <end position="1192"/>
    </location>
</feature>
<feature type="coiled-coil region" evidence="8">
    <location>
        <begin position="1268"/>
        <end position="1305"/>
    </location>
</feature>
<keyword evidence="4 8" id="KW-0489">Methyltransferase</keyword>
<dbReference type="EC" id="2.1.1.-" evidence="8"/>
<feature type="coiled-coil region" evidence="8">
    <location>
        <begin position="946"/>
        <end position="976"/>
    </location>
</feature>
<name>A0A9Q0MD67_BLOTA</name>
<evidence type="ECO:0000256" key="4">
    <source>
        <dbReference type="ARBA" id="ARBA00022603"/>
    </source>
</evidence>
<feature type="transmembrane region" description="Helical" evidence="10">
    <location>
        <begin position="500"/>
        <end position="521"/>
    </location>
</feature>
<dbReference type="InterPro" id="IPR050082">
    <property type="entry name" value="RNA_methyltr_RlmE"/>
</dbReference>
<comment type="function">
    <text evidence="8">Probable methyltransferase involved in the maturation of rRNA and in the biogenesis of ribosomal subunits.</text>
</comment>
<dbReference type="GO" id="GO:0030687">
    <property type="term" value="C:preribosome, large subunit precursor"/>
    <property type="evidence" value="ECO:0007669"/>
    <property type="project" value="TreeGrafter"/>
</dbReference>
<dbReference type="InterPro" id="IPR003511">
    <property type="entry name" value="HORMA_dom"/>
</dbReference>
<dbReference type="Proteomes" id="UP001142055">
    <property type="component" value="Chromosome 1"/>
</dbReference>
<dbReference type="InterPro" id="IPR015507">
    <property type="entry name" value="rRNA-MeTfrase_E"/>
</dbReference>
<dbReference type="Gene3D" id="3.40.50.150">
    <property type="entry name" value="Vaccinia Virus protein VP39"/>
    <property type="match status" value="1"/>
</dbReference>
<evidence type="ECO:0000256" key="3">
    <source>
        <dbReference type="ARBA" id="ARBA00022552"/>
    </source>
</evidence>
<feature type="transmembrane region" description="Helical" evidence="10">
    <location>
        <begin position="294"/>
        <end position="314"/>
    </location>
</feature>
<evidence type="ECO:0000256" key="6">
    <source>
        <dbReference type="ARBA" id="ARBA00022691"/>
    </source>
</evidence>
<dbReference type="PANTHER" id="PTHR10920">
    <property type="entry name" value="RIBOSOMAL RNA METHYLTRANSFERASE"/>
    <property type="match status" value="1"/>
</dbReference>
<dbReference type="InterPro" id="IPR006621">
    <property type="entry name" value="Nose-resist-to-fluoxetine_N"/>
</dbReference>
<keyword evidence="10" id="KW-1133">Transmembrane helix</keyword>
<keyword evidence="7 8" id="KW-0539">Nucleus</keyword>
<dbReference type="GO" id="GO:0008650">
    <property type="term" value="F:rRNA (uridine-2'-O-)-methyltransferase activity"/>
    <property type="evidence" value="ECO:0007669"/>
    <property type="project" value="TreeGrafter"/>
</dbReference>
<feature type="transmembrane region" description="Helical" evidence="10">
    <location>
        <begin position="443"/>
        <end position="461"/>
    </location>
</feature>
<feature type="region of interest" description="Disordered" evidence="9">
    <location>
        <begin position="1036"/>
        <end position="1074"/>
    </location>
</feature>
<comment type="subcellular location">
    <subcellularLocation>
        <location evidence="1 8">Nucleus</location>
        <location evidence="1 8">Nucleolus</location>
    </subcellularLocation>
</comment>
<evidence type="ECO:0000313" key="12">
    <source>
        <dbReference type="EMBL" id="KAJ6222092.1"/>
    </source>
</evidence>
<dbReference type="Pfam" id="PF11861">
    <property type="entry name" value="DUF3381"/>
    <property type="match status" value="1"/>
</dbReference>
<comment type="caution">
    <text evidence="12">The sequence shown here is derived from an EMBL/GenBank/DDBJ whole genome shotgun (WGS) entry which is preliminary data.</text>
</comment>
<evidence type="ECO:0000256" key="2">
    <source>
        <dbReference type="ARBA" id="ARBA00022517"/>
    </source>
</evidence>
<organism evidence="12 13">
    <name type="scientific">Blomia tropicalis</name>
    <name type="common">Mite</name>
    <dbReference type="NCBI Taxonomy" id="40697"/>
    <lineage>
        <taxon>Eukaryota</taxon>
        <taxon>Metazoa</taxon>
        <taxon>Ecdysozoa</taxon>
        <taxon>Arthropoda</taxon>
        <taxon>Chelicerata</taxon>
        <taxon>Arachnida</taxon>
        <taxon>Acari</taxon>
        <taxon>Acariformes</taxon>
        <taxon>Sarcoptiformes</taxon>
        <taxon>Astigmata</taxon>
        <taxon>Glycyphagoidea</taxon>
        <taxon>Echimyopodidae</taxon>
        <taxon>Blomia</taxon>
    </lineage>
</organism>
<dbReference type="InterPro" id="IPR029063">
    <property type="entry name" value="SAM-dependent_MTases_sf"/>
</dbReference>
<dbReference type="SUPFAM" id="SSF56019">
    <property type="entry name" value="The spindle assembly checkpoint protein mad2"/>
    <property type="match status" value="1"/>
</dbReference>
<feature type="transmembrane region" description="Helical" evidence="10">
    <location>
        <begin position="364"/>
        <end position="385"/>
    </location>
</feature>
<dbReference type="PROSITE" id="PS50815">
    <property type="entry name" value="HORMA"/>
    <property type="match status" value="1"/>
</dbReference>
<evidence type="ECO:0000256" key="5">
    <source>
        <dbReference type="ARBA" id="ARBA00022679"/>
    </source>
</evidence>
<feature type="active site" description="Proton acceptor" evidence="8">
    <location>
        <position position="740"/>
    </location>
</feature>
<dbReference type="Pfam" id="PF02301">
    <property type="entry name" value="HORMA"/>
    <property type="match status" value="1"/>
</dbReference>
<dbReference type="InterPro" id="IPR024576">
    <property type="entry name" value="rRNA_MeTfrase_Spb1_DUF3381"/>
</dbReference>
<evidence type="ECO:0000256" key="1">
    <source>
        <dbReference type="ARBA" id="ARBA00004604"/>
    </source>
</evidence>
<protein>
    <recommendedName>
        <fullName evidence="8">Putative rRNA methyltransferase</fullName>
        <ecNumber evidence="8">2.1.1.-</ecNumber>
    </recommendedName>
    <alternativeName>
        <fullName evidence="8">2'-O-ribose RNA methyltransferase SPB1 homolog</fullName>
    </alternativeName>
</protein>
<feature type="compositionally biased region" description="Acidic residues" evidence="9">
    <location>
        <begin position="1166"/>
        <end position="1180"/>
    </location>
</feature>
<dbReference type="HAMAP" id="MF_03163">
    <property type="entry name" value="RNA_methyltr_E_SPB1"/>
    <property type="match status" value="1"/>
</dbReference>
<reference evidence="12" key="1">
    <citation type="submission" date="2022-12" db="EMBL/GenBank/DDBJ databases">
        <title>Genome assemblies of Blomia tropicalis.</title>
        <authorList>
            <person name="Cui Y."/>
        </authorList>
    </citation>
    <scope>NUCLEOTIDE SEQUENCE</scope>
    <source>
        <tissue evidence="12">Adult mites</tissue>
    </source>
</reference>
<dbReference type="GO" id="GO:0000466">
    <property type="term" value="P:maturation of 5.8S rRNA from tricistronic rRNA transcript (SSU-rRNA, 5.8S rRNA, LSU-rRNA)"/>
    <property type="evidence" value="ECO:0007669"/>
    <property type="project" value="TreeGrafter"/>
</dbReference>
<dbReference type="InterPro" id="IPR012920">
    <property type="entry name" value="rRNA_MeTfrase_SPB1-like_C"/>
</dbReference>
<dbReference type="InterPro" id="IPR002877">
    <property type="entry name" value="RNA_MeTrfase_FtsJ_dom"/>
</dbReference>
<feature type="binding site" evidence="8">
    <location>
        <position position="639"/>
    </location>
    <ligand>
        <name>S-adenosyl-L-methionine</name>
        <dbReference type="ChEBI" id="CHEBI:59789"/>
    </ligand>
</feature>
<evidence type="ECO:0000313" key="13">
    <source>
        <dbReference type="Proteomes" id="UP001142055"/>
    </source>
</evidence>
<keyword evidence="2 8" id="KW-0690">Ribosome biogenesis</keyword>
<dbReference type="Pfam" id="PF07780">
    <property type="entry name" value="Spb1_C"/>
    <property type="match status" value="1"/>
</dbReference>
<dbReference type="Pfam" id="PF20146">
    <property type="entry name" value="NRF"/>
    <property type="match status" value="1"/>
</dbReference>
<feature type="binding site" evidence="8">
    <location>
        <position position="659"/>
    </location>
    <ligand>
        <name>S-adenosyl-L-methionine</name>
        <dbReference type="ChEBI" id="CHEBI:59789"/>
    </ligand>
</feature>
<dbReference type="HAMAP" id="MF_01547">
    <property type="entry name" value="RNA_methyltr_E"/>
    <property type="match status" value="1"/>
</dbReference>
<feature type="binding site" evidence="8">
    <location>
        <position position="675"/>
    </location>
    <ligand>
        <name>S-adenosyl-L-methionine</name>
        <dbReference type="ChEBI" id="CHEBI:59789"/>
    </ligand>
</feature>
<dbReference type="GO" id="GO:0000463">
    <property type="term" value="P:maturation of LSU-rRNA from tricistronic rRNA transcript (SSU-rRNA, 5.8S rRNA, LSU-rRNA)"/>
    <property type="evidence" value="ECO:0007669"/>
    <property type="project" value="TreeGrafter"/>
</dbReference>
<dbReference type="Pfam" id="PF01728">
    <property type="entry name" value="FtsJ"/>
    <property type="match status" value="1"/>
</dbReference>
<keyword evidence="6 8" id="KW-0949">S-adenosyl-L-methionine</keyword>
<evidence type="ECO:0000256" key="10">
    <source>
        <dbReference type="SAM" id="Phobius"/>
    </source>
</evidence>
<dbReference type="EMBL" id="JAPWDV010000001">
    <property type="protein sequence ID" value="KAJ6222092.1"/>
    <property type="molecule type" value="Genomic_DNA"/>
</dbReference>
<dbReference type="GO" id="GO:0016435">
    <property type="term" value="F:rRNA (guanine) methyltransferase activity"/>
    <property type="evidence" value="ECO:0007669"/>
    <property type="project" value="TreeGrafter"/>
</dbReference>
<keyword evidence="8" id="KW-0175">Coiled coil</keyword>
<keyword evidence="10" id="KW-0812">Transmembrane</keyword>
<keyword evidence="13" id="KW-1185">Reference proteome</keyword>
<evidence type="ECO:0000259" key="11">
    <source>
        <dbReference type="PROSITE" id="PS50815"/>
    </source>
</evidence>
<dbReference type="Gene3D" id="3.30.900.10">
    <property type="entry name" value="HORMA domain"/>
    <property type="match status" value="1"/>
</dbReference>
<comment type="catalytic activity">
    <reaction evidence="8">
        <text>a ribonucleotide in rRNA + S-adenosyl-L-methionine = a 2'-O-methylribonucleotide in rRNA + S-adenosyl-L-homocysteine + H(+)</text>
        <dbReference type="Rhea" id="RHEA:48628"/>
        <dbReference type="Rhea" id="RHEA-COMP:12164"/>
        <dbReference type="Rhea" id="RHEA-COMP:12165"/>
        <dbReference type="ChEBI" id="CHEBI:15378"/>
        <dbReference type="ChEBI" id="CHEBI:57856"/>
        <dbReference type="ChEBI" id="CHEBI:59789"/>
        <dbReference type="ChEBI" id="CHEBI:90675"/>
        <dbReference type="ChEBI" id="CHEBI:90676"/>
    </reaction>
</comment>
<dbReference type="PANTHER" id="PTHR10920:SF13">
    <property type="entry name" value="PRE-RRNA 2'-O-RIBOSE RNA METHYLTRANSFERASE FTSJ3"/>
    <property type="match status" value="1"/>
</dbReference>
<comment type="similarity">
    <text evidence="8">Belongs to the class I-like SAM-binding methyltransferase superfamily. RNA methyltransferase RlmE family. SPB1 subfamily.</text>
</comment>
<dbReference type="GO" id="GO:0005730">
    <property type="term" value="C:nucleolus"/>
    <property type="evidence" value="ECO:0007669"/>
    <property type="project" value="UniProtKB-SubCell"/>
</dbReference>
<dbReference type="InterPro" id="IPR028589">
    <property type="entry name" value="SPB1-like"/>
</dbReference>
<feature type="transmembrane region" description="Helical" evidence="10">
    <location>
        <begin position="405"/>
        <end position="423"/>
    </location>
</feature>
<sequence length="1549" mass="179511">MSFRLVRRAINRVNRFHLLFAFSLLYTFLPQIVSYDVFQPYLNDGQITTLRSDISDSSNSTEIKSPIDWREVEDNFNKVLSEEEVFQKWNTMEANMKSGIRALLRTIFPKVVALSADAKVSGNCSAGILKWIVNLRHMKTWALRMLDAIGKPPSGIFEGVTSMFGNYDQCLKIRVFHDDEEASDVMYNPIVDETKEFFRGQYCVAEFKPWLPKKPNFYGMNTVLKSPFQEEDSVFSEFARMAVFFHFISFRVDLCVPSTCTRDDIQRVANLMANLAEFRARVLRCEVDNGQAKWNAYFTAISLVIISLIVLGIVATLHELQVFKCVGVYSKFLTAFSMRNSWRTLNRLSNSHCGCLNSLYGIRVIILVWIVIVHTFIVVDFQYFREMQMLKSWASNWTSQVLTNSLFQFDCLILITAFAFGYVNIGNSGMHVLKYWFRQYVKISVLIIAMMCATLSLPFIMTRGPLTQDFIGKQIQVCQTDGWWNLFFLQNFFETKCMPYTWIFCVEFQLMLLVTPFLIVYRKGKENKLARNVFWFGLPILLMIGLVYNFTQVYMNRLPPIYYWTLPDQQQRSQYFDYYFHKPWTHLSVFAIGFYTGVYRKLTNSAQKSVIVDQLIQLNRKFEFLQKSKVLVDLCAAPGGWLQVAQKFMPVQSIIIGVDLVPIKPIHNVITLQEDITTQKCRSLISKELKTWKVDVVLNDGAPNVGRSWIHDAFEQNRLTLSALQLASEFLLKGGWFITKVFRSKDYNSLMWVFKKLFQRVHATKPQASRNESAEIFVVCQNFIAPDKIDAKFFDPAYVFAELKEDEQKMTKADLFKPLLKAKKAKAEGYDDGNILLHKKVKCTDFIRATDYIDLLGKGNEIVMDSEEIKNHPSTTTEILECIKDLKVLGRKELTLLMTWRKGIRNDLFKDEILDTKVGDIDVENEIHDVDKENNEIDETVEDPEEAELNEEAQKLKRKKRKIAKEKRKIEERLNLKMIIKNDQLVQEEQDLFNLKNIKKATQIAAIKDVAPTHHDTTEIESDLDLKPRQNKVFYDKDSTNYFDPDDSDAINDEENEDLPDLEQESDVESDGEDMEVENENGIIHDFVTKSDKVNEMTNRFFENKIFHRLDNSNLSDEGIDTDDLIALEELENHIPKVNGENGSTRDSLSFEADKNMKSTKTITFEESENSENSDSDDETDQNKNKIPITPFSPEEMSLATLMIKSKKNKRDLFDNGWNRYVHEDDELLPSWFRKDEQENYRKLTPVTNEMVQEYNAKIKEIKSKPIKKAMEAKARKKKRAIRRLEKARLKAENVTDEADMTNKEKAQYIRSIYKKALKKDKDKVQLVVGKKQYGNRRPPGVKGRYKVVDSRLKKDKRGKQQQTRNKKGKSDYALNNILFQRGLYPSDTFSPVQNYGLTIFMTTDDKLKDYLSAIFSQLKVFLMKRSVHRLVMVIINTDTNETIERWEFTVECNDNVGDDESVPVDIKEIQQGITSIIRQITASVTYLPLIDGSVTFDILLFTNKDAELPSKEWADSHSHLIPNAQEVKLRSLNTKVHHLKAAVAYKTV</sequence>
<keyword evidence="10" id="KW-0472">Membrane</keyword>
<feature type="compositionally biased region" description="Acidic residues" evidence="9">
    <location>
        <begin position="1044"/>
        <end position="1074"/>
    </location>
</feature>
<feature type="binding site" evidence="8">
    <location>
        <position position="700"/>
    </location>
    <ligand>
        <name>S-adenosyl-L-methionine</name>
        <dbReference type="ChEBI" id="CHEBI:59789"/>
    </ligand>
</feature>
<dbReference type="SUPFAM" id="SSF53335">
    <property type="entry name" value="S-adenosyl-L-methionine-dependent methyltransferases"/>
    <property type="match status" value="1"/>
</dbReference>
<keyword evidence="5 8" id="KW-0808">Transferase</keyword>
<proteinExistence type="inferred from homology"/>
<dbReference type="SMART" id="SM00703">
    <property type="entry name" value="NRF"/>
    <property type="match status" value="1"/>
</dbReference>